<proteinExistence type="predicted"/>
<dbReference type="InterPro" id="IPR038344">
    <property type="entry name" value="EF-G_N_sf"/>
</dbReference>
<feature type="domain" description="Elongation factor G-binding protein N-terminal" evidence="1">
    <location>
        <begin position="14"/>
        <end position="96"/>
    </location>
</feature>
<gene>
    <name evidence="3" type="ORF">RYX56_18820</name>
</gene>
<feature type="domain" description="Elongation factor G-binding protein C-terminal treble-clef zinc-finger" evidence="2">
    <location>
        <begin position="110"/>
        <end position="204"/>
    </location>
</feature>
<dbReference type="RefSeq" id="WP_317123588.1">
    <property type="nucleotide sequence ID" value="NZ_JAWJBA010000009.1"/>
</dbReference>
<evidence type="ECO:0000313" key="3">
    <source>
        <dbReference type="EMBL" id="MDV2686426.1"/>
    </source>
</evidence>
<evidence type="ECO:0000313" key="4">
    <source>
        <dbReference type="Proteomes" id="UP001287282"/>
    </source>
</evidence>
<protein>
    <submittedName>
        <fullName evidence="3">FusB/FusC family EF-G-binding protein</fullName>
    </submittedName>
</protein>
<dbReference type="Proteomes" id="UP001287282">
    <property type="component" value="Unassembled WGS sequence"/>
</dbReference>
<reference evidence="3 4" key="1">
    <citation type="submission" date="2023-10" db="EMBL/GenBank/DDBJ databases">
        <title>Screening of Alkalihalobacillus lindianensis BZ-TG-R113 and Its Alleviation of Salt Stress on Rapeseed Growth.</title>
        <authorList>
            <person name="Zhao B."/>
            <person name="Guo T."/>
        </authorList>
    </citation>
    <scope>NUCLEOTIDE SEQUENCE [LARGE SCALE GENOMIC DNA]</scope>
    <source>
        <strain evidence="3 4">BZ-TG-R113</strain>
    </source>
</reference>
<accession>A0ABU3XEV6</accession>
<dbReference type="CDD" id="cd16342">
    <property type="entry name" value="FusC_FusB"/>
    <property type="match status" value="1"/>
</dbReference>
<dbReference type="Gene3D" id="1.20.1280.250">
    <property type="match status" value="1"/>
</dbReference>
<dbReference type="InterPro" id="IPR032330">
    <property type="entry name" value="EF-G-binding_C"/>
</dbReference>
<dbReference type="EMBL" id="JAWJBA010000009">
    <property type="protein sequence ID" value="MDV2686426.1"/>
    <property type="molecule type" value="Genomic_DNA"/>
</dbReference>
<organism evidence="3 4">
    <name type="scientific">Alkalihalophilus lindianensis</name>
    <dbReference type="NCBI Taxonomy" id="1630542"/>
    <lineage>
        <taxon>Bacteria</taxon>
        <taxon>Bacillati</taxon>
        <taxon>Bacillota</taxon>
        <taxon>Bacilli</taxon>
        <taxon>Bacillales</taxon>
        <taxon>Bacillaceae</taxon>
        <taxon>Alkalihalophilus</taxon>
    </lineage>
</organism>
<sequence>MTNKINSTIKNVPFIRNDQYNFIQFQIKNLVHAHLTTQDQGVLNALKLSSLDKIYTLLPNINESQKALLNKVVSIEKDYQAESFLSELKYYVTPFKNITEKTITKLFPKAKKLKGPPLEEIDFKEISYLGWYDIRSERKFLIVDYNGKLKGIQGSFQENNKGICSLCNHHEDIGLFMSKVKAGKETYTNRGNYICSDSHRCNQNLILLDGLNKFVELLRK</sequence>
<dbReference type="InterPro" id="IPR010841">
    <property type="entry name" value="EF-G-binding_N"/>
</dbReference>
<dbReference type="Pfam" id="PF07299">
    <property type="entry name" value="EF-G-binding_N"/>
    <property type="match status" value="1"/>
</dbReference>
<keyword evidence="4" id="KW-1185">Reference proteome</keyword>
<name>A0ABU3XEV6_9BACI</name>
<dbReference type="Pfam" id="PF16571">
    <property type="entry name" value="FBP_C"/>
    <property type="match status" value="1"/>
</dbReference>
<evidence type="ECO:0000259" key="2">
    <source>
        <dbReference type="Pfam" id="PF16571"/>
    </source>
</evidence>
<evidence type="ECO:0000259" key="1">
    <source>
        <dbReference type="Pfam" id="PF07299"/>
    </source>
</evidence>
<comment type="caution">
    <text evidence="3">The sequence shown here is derived from an EMBL/GenBank/DDBJ whole genome shotgun (WGS) entry which is preliminary data.</text>
</comment>